<sequence>MLLGTLVVVVPSSPPVEARTMQLGAAQLQDPDAHLWPGFEGYCYTQKLWVGLLGLVQSLDLLVSIAMSPTDVGACLELSLAMRTGIPSSVKWIRSAKYVLQHLEPALRVQVAADDMDAFSTAAASECRVVGCLLHAPTMLALESNFNLPSLFKSLESPIQADRILIRDDTDYAARMAAGAPLVLTDLPMNVMWEMLKCLNAVELATVAMVCTTLQHLTYDTAPGLKLELFPHQKKALKWMLHRERPPRRLIHPYILAGRIDTVTNKIHALPVPAMDIRGGFLCDEPGLGKTITMIALLLRTQGAVSQVPTDSGDVGGSYGLRSAEPRPRSLLPSVASLIIVPDTLVAHWAFQIDTHTSNLDVYLDIKNEAPAADVLMNFDVVITTFARLTSHWQNMRPLTALETRAPSRLGREGQCMYVDGTACKGLSPFLQVHWVRIIVDEGHKLSSTTITNAIQMLCALSADKRWIMTGTPTRNVAASDGLRHLHGLLRFFRDRPYGTNDDKPWMLAITKPFEARLAVGYVRLRQLLNRIMLRHVKSEVKSIPVPIRTTVVVEPSPLEFRIYNGVVGVVRGNLVVTKWDPITPGSLHKDSLLNPDNRKDALTALSNLRLASCGGGQMEVLLSAAHYKETIEYMDKYEIPPGLQEAVKLYMRDAPNGLCTPCLLCKRAQQFLMVVPCGHMLCADCIDEHVSVEGCYRHGEIAYATTCPWCFKHFDWEQFQKLQPGFDYKWNADETTPATAAGIEAPLWSSSKGHHVLARIQNLLHEAASADPSATSLFPPRPIKCIIFSDFREQIFRIRHEFQRLRLRCASFVQGDSMKTRLDELRKFQRDPNLHVLFMTEIGAIGLDLSFVTHIFLMDEIWDKSVEDQVIARAHRMGATGPVVVEQLQMRGSMEALVRYRDAHRTDACVRGSHVLHSKERRRKKTSKAIKKQADKDDSASLPRVYHVLNHVRLIDEQGDGAAVVPPLPTPYIPQAPVSIRRPADDTRPAKRTKSVRFVVDAPITASS</sequence>
<dbReference type="GO" id="GO:0016787">
    <property type="term" value="F:hydrolase activity"/>
    <property type="evidence" value="ECO:0007669"/>
    <property type="project" value="UniProtKB-KW"/>
</dbReference>
<dbReference type="OrthoDB" id="448448at2759"/>
<comment type="caution">
    <text evidence="14">The sequence shown here is derived from an EMBL/GenBank/DDBJ whole genome shotgun (WGS) entry which is preliminary data.</text>
</comment>
<dbReference type="InterPro" id="IPR001650">
    <property type="entry name" value="Helicase_C-like"/>
</dbReference>
<dbReference type="SMART" id="SM00490">
    <property type="entry name" value="HELICc"/>
    <property type="match status" value="1"/>
</dbReference>
<evidence type="ECO:0000256" key="4">
    <source>
        <dbReference type="ARBA" id="ARBA00022801"/>
    </source>
</evidence>
<evidence type="ECO:0000259" key="11">
    <source>
        <dbReference type="PROSITE" id="PS50181"/>
    </source>
</evidence>
<feature type="region of interest" description="Disordered" evidence="9">
    <location>
        <begin position="916"/>
        <end position="939"/>
    </location>
</feature>
<dbReference type="Gene3D" id="3.40.50.10810">
    <property type="entry name" value="Tandem AAA-ATPase domain"/>
    <property type="match status" value="1"/>
</dbReference>
<dbReference type="GO" id="GO:0006281">
    <property type="term" value="P:DNA repair"/>
    <property type="evidence" value="ECO:0007669"/>
    <property type="project" value="TreeGrafter"/>
</dbReference>
<dbReference type="InterPro" id="IPR001841">
    <property type="entry name" value="Znf_RING"/>
</dbReference>
<dbReference type="InterPro" id="IPR038718">
    <property type="entry name" value="SNF2-like_sf"/>
</dbReference>
<keyword evidence="3 8" id="KW-0863">Zinc-finger</keyword>
<dbReference type="SUPFAM" id="SSF57850">
    <property type="entry name" value="RING/U-box"/>
    <property type="match status" value="1"/>
</dbReference>
<evidence type="ECO:0000256" key="2">
    <source>
        <dbReference type="ARBA" id="ARBA00022741"/>
    </source>
</evidence>
<dbReference type="AlphaFoldDB" id="A0A1V9Y5E0"/>
<dbReference type="PANTHER" id="PTHR45626">
    <property type="entry name" value="TRANSCRIPTION TERMINATION FACTOR 2-RELATED"/>
    <property type="match status" value="1"/>
</dbReference>
<dbReference type="Pfam" id="PF00271">
    <property type="entry name" value="Helicase_C"/>
    <property type="match status" value="1"/>
</dbReference>
<evidence type="ECO:0000256" key="6">
    <source>
        <dbReference type="ARBA" id="ARBA00022833"/>
    </source>
</evidence>
<reference evidence="14 15" key="1">
    <citation type="journal article" date="2014" name="Genome Biol. Evol.">
        <title>The secreted proteins of Achlya hypogyna and Thraustotheca clavata identify the ancestral oomycete secretome and reveal gene acquisitions by horizontal gene transfer.</title>
        <authorList>
            <person name="Misner I."/>
            <person name="Blouin N."/>
            <person name="Leonard G."/>
            <person name="Richards T.A."/>
            <person name="Lane C.E."/>
        </authorList>
    </citation>
    <scope>NUCLEOTIDE SEQUENCE [LARGE SCALE GENOMIC DNA]</scope>
    <source>
        <strain evidence="14 15">ATCC 48635</strain>
    </source>
</reference>
<proteinExistence type="predicted"/>
<dbReference type="Proteomes" id="UP000243579">
    <property type="component" value="Unassembled WGS sequence"/>
</dbReference>
<dbReference type="CDD" id="cd18793">
    <property type="entry name" value="SF2_C_SNF"/>
    <property type="match status" value="1"/>
</dbReference>
<keyword evidence="7" id="KW-0067">ATP-binding</keyword>
<protein>
    <submittedName>
        <fullName evidence="14">F-box protein</fullName>
    </submittedName>
</protein>
<dbReference type="Gene3D" id="3.40.50.300">
    <property type="entry name" value="P-loop containing nucleotide triphosphate hydrolases"/>
    <property type="match status" value="1"/>
</dbReference>
<dbReference type="Pfam" id="PF00176">
    <property type="entry name" value="SNF2-rel_dom"/>
    <property type="match status" value="1"/>
</dbReference>
<dbReference type="EMBL" id="JNBR01002854">
    <property type="protein sequence ID" value="OQR80934.1"/>
    <property type="molecule type" value="Genomic_DNA"/>
</dbReference>
<keyword evidence="6" id="KW-0862">Zinc</keyword>
<dbReference type="InterPro" id="IPR014001">
    <property type="entry name" value="Helicase_ATP-bd"/>
</dbReference>
<dbReference type="PROSITE" id="PS50089">
    <property type="entry name" value="ZF_RING_2"/>
    <property type="match status" value="1"/>
</dbReference>
<dbReference type="GO" id="GO:0005634">
    <property type="term" value="C:nucleus"/>
    <property type="evidence" value="ECO:0007669"/>
    <property type="project" value="TreeGrafter"/>
</dbReference>
<dbReference type="PROSITE" id="PS00518">
    <property type="entry name" value="ZF_RING_1"/>
    <property type="match status" value="1"/>
</dbReference>
<evidence type="ECO:0000259" key="13">
    <source>
        <dbReference type="PROSITE" id="PS51194"/>
    </source>
</evidence>
<gene>
    <name evidence="14" type="ORF">ACHHYP_16979</name>
</gene>
<evidence type="ECO:0000256" key="8">
    <source>
        <dbReference type="PROSITE-ProRule" id="PRU00175"/>
    </source>
</evidence>
<evidence type="ECO:0000256" key="3">
    <source>
        <dbReference type="ARBA" id="ARBA00022771"/>
    </source>
</evidence>
<dbReference type="InterPro" id="IPR017907">
    <property type="entry name" value="Znf_RING_CS"/>
</dbReference>
<dbReference type="SUPFAM" id="SSF81383">
    <property type="entry name" value="F-box domain"/>
    <property type="match status" value="1"/>
</dbReference>
<dbReference type="SUPFAM" id="SSF52540">
    <property type="entry name" value="P-loop containing nucleoside triphosphate hydrolases"/>
    <property type="match status" value="2"/>
</dbReference>
<feature type="domain" description="Helicase C-terminal" evidence="13">
    <location>
        <begin position="760"/>
        <end position="918"/>
    </location>
</feature>
<dbReference type="GO" id="GO:0008094">
    <property type="term" value="F:ATP-dependent activity, acting on DNA"/>
    <property type="evidence" value="ECO:0007669"/>
    <property type="project" value="TreeGrafter"/>
</dbReference>
<dbReference type="Gene3D" id="3.30.40.10">
    <property type="entry name" value="Zinc/RING finger domain, C3HC4 (zinc finger)"/>
    <property type="match status" value="1"/>
</dbReference>
<name>A0A1V9Y5E0_ACHHY</name>
<evidence type="ECO:0000313" key="15">
    <source>
        <dbReference type="Proteomes" id="UP000243579"/>
    </source>
</evidence>
<keyword evidence="2" id="KW-0547">Nucleotide-binding</keyword>
<evidence type="ECO:0000259" key="12">
    <source>
        <dbReference type="PROSITE" id="PS51192"/>
    </source>
</evidence>
<dbReference type="PROSITE" id="PS51194">
    <property type="entry name" value="HELICASE_CTER"/>
    <property type="match status" value="1"/>
</dbReference>
<organism evidence="14 15">
    <name type="scientific">Achlya hypogyna</name>
    <name type="common">Oomycete</name>
    <name type="synonym">Protoachlya hypogyna</name>
    <dbReference type="NCBI Taxonomy" id="1202772"/>
    <lineage>
        <taxon>Eukaryota</taxon>
        <taxon>Sar</taxon>
        <taxon>Stramenopiles</taxon>
        <taxon>Oomycota</taxon>
        <taxon>Saprolegniomycetes</taxon>
        <taxon>Saprolegniales</taxon>
        <taxon>Achlyaceae</taxon>
        <taxon>Achlya</taxon>
    </lineage>
</organism>
<dbReference type="GO" id="GO:0005524">
    <property type="term" value="F:ATP binding"/>
    <property type="evidence" value="ECO:0007669"/>
    <property type="project" value="UniProtKB-KW"/>
</dbReference>
<feature type="domain" description="F-box" evidence="11">
    <location>
        <begin position="181"/>
        <end position="227"/>
    </location>
</feature>
<dbReference type="InterPro" id="IPR050628">
    <property type="entry name" value="SNF2_RAD54_helicase_TF"/>
</dbReference>
<dbReference type="GO" id="GO:0008270">
    <property type="term" value="F:zinc ion binding"/>
    <property type="evidence" value="ECO:0007669"/>
    <property type="project" value="UniProtKB-KW"/>
</dbReference>
<evidence type="ECO:0000256" key="7">
    <source>
        <dbReference type="ARBA" id="ARBA00022840"/>
    </source>
</evidence>
<dbReference type="CDD" id="cd16449">
    <property type="entry name" value="RING-HC"/>
    <property type="match status" value="1"/>
</dbReference>
<dbReference type="InterPro" id="IPR027417">
    <property type="entry name" value="P-loop_NTPase"/>
</dbReference>
<keyword evidence="5" id="KW-0347">Helicase</keyword>
<evidence type="ECO:0000256" key="1">
    <source>
        <dbReference type="ARBA" id="ARBA00022723"/>
    </source>
</evidence>
<dbReference type="PROSITE" id="PS50181">
    <property type="entry name" value="FBOX"/>
    <property type="match status" value="1"/>
</dbReference>
<accession>A0A1V9Y5E0</accession>
<dbReference type="PROSITE" id="PS51192">
    <property type="entry name" value="HELICASE_ATP_BIND_1"/>
    <property type="match status" value="1"/>
</dbReference>
<feature type="domain" description="RING-type" evidence="10">
    <location>
        <begin position="663"/>
        <end position="711"/>
    </location>
</feature>
<dbReference type="InterPro" id="IPR036047">
    <property type="entry name" value="F-box-like_dom_sf"/>
</dbReference>
<dbReference type="PANTHER" id="PTHR45626:SF14">
    <property type="entry name" value="ATP-DEPENDENT DNA HELICASE (EUROFUNG)"/>
    <property type="match status" value="1"/>
</dbReference>
<dbReference type="InterPro" id="IPR013083">
    <property type="entry name" value="Znf_RING/FYVE/PHD"/>
</dbReference>
<evidence type="ECO:0000256" key="5">
    <source>
        <dbReference type="ARBA" id="ARBA00022806"/>
    </source>
</evidence>
<dbReference type="CDD" id="cd18008">
    <property type="entry name" value="DEXDc_SHPRH-like"/>
    <property type="match status" value="1"/>
</dbReference>
<evidence type="ECO:0000313" key="14">
    <source>
        <dbReference type="EMBL" id="OQR80934.1"/>
    </source>
</evidence>
<dbReference type="SMART" id="SM00487">
    <property type="entry name" value="DEXDc"/>
    <property type="match status" value="1"/>
</dbReference>
<dbReference type="InterPro" id="IPR001810">
    <property type="entry name" value="F-box_dom"/>
</dbReference>
<evidence type="ECO:0000259" key="10">
    <source>
        <dbReference type="PROSITE" id="PS50089"/>
    </source>
</evidence>
<feature type="domain" description="Helicase ATP-binding" evidence="12">
    <location>
        <begin position="271"/>
        <end position="491"/>
    </location>
</feature>
<dbReference type="InterPro" id="IPR049730">
    <property type="entry name" value="SNF2/RAD54-like_C"/>
</dbReference>
<keyword evidence="1" id="KW-0479">Metal-binding</keyword>
<keyword evidence="4" id="KW-0378">Hydrolase</keyword>
<dbReference type="InterPro" id="IPR000330">
    <property type="entry name" value="SNF2_N"/>
</dbReference>
<dbReference type="STRING" id="1202772.A0A1V9Y5E0"/>
<feature type="compositionally biased region" description="Basic residues" evidence="9">
    <location>
        <begin position="916"/>
        <end position="932"/>
    </location>
</feature>
<keyword evidence="15" id="KW-1185">Reference proteome</keyword>
<evidence type="ECO:0000256" key="9">
    <source>
        <dbReference type="SAM" id="MobiDB-lite"/>
    </source>
</evidence>
<dbReference type="GO" id="GO:0004386">
    <property type="term" value="F:helicase activity"/>
    <property type="evidence" value="ECO:0007669"/>
    <property type="project" value="UniProtKB-KW"/>
</dbReference>